<accession>A0A6V7PLL5</accession>
<reference evidence="1" key="1">
    <citation type="submission" date="2020-07" db="EMBL/GenBank/DDBJ databases">
        <authorList>
            <person name="Lin J."/>
        </authorList>
    </citation>
    <scope>NUCLEOTIDE SEQUENCE</scope>
</reference>
<organism evidence="1">
    <name type="scientific">Ananas comosus var. bracteatus</name>
    <name type="common">red pineapple</name>
    <dbReference type="NCBI Taxonomy" id="296719"/>
    <lineage>
        <taxon>Eukaryota</taxon>
        <taxon>Viridiplantae</taxon>
        <taxon>Streptophyta</taxon>
        <taxon>Embryophyta</taxon>
        <taxon>Tracheophyta</taxon>
        <taxon>Spermatophyta</taxon>
        <taxon>Magnoliopsida</taxon>
        <taxon>Liliopsida</taxon>
        <taxon>Poales</taxon>
        <taxon>Bromeliaceae</taxon>
        <taxon>Bromelioideae</taxon>
        <taxon>Ananas</taxon>
    </lineage>
</organism>
<dbReference type="AlphaFoldDB" id="A0A6V7PLL5"/>
<name>A0A6V7PLL5_ANACO</name>
<dbReference type="PANTHER" id="PTHR47481">
    <property type="match status" value="1"/>
</dbReference>
<sequence length="135" mass="15258">MKPGTSSHVLFASRSRSRLMSVKERLTLTKRDARSVAEYLQIMKGIVDELALINTSIDEDDLVLHILNGLGPEFKEISTAIRARETPITFEELHDKLIEFEQYLKRNEADSDIHIVTANHIKKASKPSNSQASIQ</sequence>
<evidence type="ECO:0000313" key="1">
    <source>
        <dbReference type="EMBL" id="CAD1831548.1"/>
    </source>
</evidence>
<evidence type="ECO:0008006" key="2">
    <source>
        <dbReference type="Google" id="ProtNLM"/>
    </source>
</evidence>
<proteinExistence type="predicted"/>
<dbReference type="Pfam" id="PF14223">
    <property type="entry name" value="Retrotran_gag_2"/>
    <property type="match status" value="1"/>
</dbReference>
<gene>
    <name evidence="1" type="ORF">CB5_LOCUS14759</name>
</gene>
<dbReference type="PANTHER" id="PTHR47481:SF9">
    <property type="entry name" value="RETROTRANSPOSON GAG DOMAIN-CONTAINING PROTEIN"/>
    <property type="match status" value="1"/>
</dbReference>
<dbReference type="EMBL" id="LR862149">
    <property type="protein sequence ID" value="CAD1831548.1"/>
    <property type="molecule type" value="Genomic_DNA"/>
</dbReference>
<protein>
    <recommendedName>
        <fullName evidence="2">Retrovirus-related Pol polyprotein from transposon TNT 1-94</fullName>
    </recommendedName>
</protein>